<evidence type="ECO:0000256" key="1">
    <source>
        <dbReference type="SAM" id="Coils"/>
    </source>
</evidence>
<organism evidence="2 3">
    <name type="scientific">Rhodanobacter glycinis</name>
    <dbReference type="NCBI Taxonomy" id="582702"/>
    <lineage>
        <taxon>Bacteria</taxon>
        <taxon>Pseudomonadati</taxon>
        <taxon>Pseudomonadota</taxon>
        <taxon>Gammaproteobacteria</taxon>
        <taxon>Lysobacterales</taxon>
        <taxon>Rhodanobacteraceae</taxon>
        <taxon>Rhodanobacter</taxon>
    </lineage>
</organism>
<feature type="coiled-coil region" evidence="1">
    <location>
        <begin position="45"/>
        <end position="72"/>
    </location>
</feature>
<protein>
    <submittedName>
        <fullName evidence="2">Uncharacterized protein</fullName>
    </submittedName>
</protein>
<keyword evidence="1" id="KW-0175">Coiled coil</keyword>
<evidence type="ECO:0000313" key="2">
    <source>
        <dbReference type="EMBL" id="QEE24545.1"/>
    </source>
</evidence>
<dbReference type="AlphaFoldDB" id="A0A5B9E0T2"/>
<dbReference type="KEGG" id="rgl:CS053_08545"/>
<sequence length="104" mass="11713">MEELLKRMRLLEVDHEPDGWPAVRMRDITALLDEVDRRFGIGGELIAARRERDAAQSENAKLRRVLKAAVELVCSTGWAGVSDEDVVLERTLRECGFVAPNPLN</sequence>
<dbReference type="RefSeq" id="WP_147627137.1">
    <property type="nucleotide sequence ID" value="NZ_CP042807.1"/>
</dbReference>
<dbReference type="EMBL" id="CP042807">
    <property type="protein sequence ID" value="QEE24545.1"/>
    <property type="molecule type" value="Genomic_DNA"/>
</dbReference>
<gene>
    <name evidence="2" type="ORF">CS053_08545</name>
</gene>
<reference evidence="2 3" key="1">
    <citation type="submission" date="2019-08" db="EMBL/GenBank/DDBJ databases">
        <title>Complete genome sequence of Rhodanobacter glycinis strain T01E-68 isolated from tomato root.</title>
        <authorList>
            <person name="Weon H.-Y."/>
            <person name="Lee S.A."/>
        </authorList>
    </citation>
    <scope>NUCLEOTIDE SEQUENCE [LARGE SCALE GENOMIC DNA]</scope>
    <source>
        <strain evidence="2 3">T01E-68</strain>
    </source>
</reference>
<evidence type="ECO:0000313" key="3">
    <source>
        <dbReference type="Proteomes" id="UP000321807"/>
    </source>
</evidence>
<proteinExistence type="predicted"/>
<dbReference type="Proteomes" id="UP000321807">
    <property type="component" value="Chromosome"/>
</dbReference>
<name>A0A5B9E0T2_9GAMM</name>
<accession>A0A5B9E0T2</accession>